<organism evidence="1 2">
    <name type="scientific">Blattamonas nauphoetae</name>
    <dbReference type="NCBI Taxonomy" id="2049346"/>
    <lineage>
        <taxon>Eukaryota</taxon>
        <taxon>Metamonada</taxon>
        <taxon>Preaxostyla</taxon>
        <taxon>Oxymonadida</taxon>
        <taxon>Blattamonas</taxon>
    </lineage>
</organism>
<gene>
    <name evidence="1" type="ORF">BLNAU_25093</name>
</gene>
<evidence type="ECO:0000313" key="2">
    <source>
        <dbReference type="Proteomes" id="UP001281761"/>
    </source>
</evidence>
<evidence type="ECO:0000313" key="1">
    <source>
        <dbReference type="EMBL" id="KAK2940003.1"/>
    </source>
</evidence>
<name>A0ABQ9WKY3_9EUKA</name>
<keyword evidence="2" id="KW-1185">Reference proteome</keyword>
<dbReference type="EMBL" id="JARBJD010000774">
    <property type="protein sequence ID" value="KAK2940003.1"/>
    <property type="molecule type" value="Genomic_DNA"/>
</dbReference>
<protein>
    <submittedName>
        <fullName evidence="1">Uncharacterized protein</fullName>
    </submittedName>
</protein>
<dbReference type="Proteomes" id="UP001281761">
    <property type="component" value="Unassembled WGS sequence"/>
</dbReference>
<proteinExistence type="predicted"/>
<reference evidence="1 2" key="1">
    <citation type="journal article" date="2022" name="bioRxiv">
        <title>Genomics of Preaxostyla Flagellates Illuminates Evolutionary Transitions and the Path Towards Mitochondrial Loss.</title>
        <authorList>
            <person name="Novak L.V.F."/>
            <person name="Treitli S.C."/>
            <person name="Pyrih J."/>
            <person name="Halakuc P."/>
            <person name="Pipaliya S.V."/>
            <person name="Vacek V."/>
            <person name="Brzon O."/>
            <person name="Soukal P."/>
            <person name="Eme L."/>
            <person name="Dacks J.B."/>
            <person name="Karnkowska A."/>
            <person name="Elias M."/>
            <person name="Hampl V."/>
        </authorList>
    </citation>
    <scope>NUCLEOTIDE SEQUENCE [LARGE SCALE GENOMIC DNA]</scope>
    <source>
        <strain evidence="1">NAU3</strain>
        <tissue evidence="1">Gut</tissue>
    </source>
</reference>
<sequence length="172" mass="18892">MDHSHRHCPAEITLPIPNSPATDDPFHSFLVKLPSHPSFADKGNHIVLAFISVDLAAHFTCIHLNTSANPIASHPSRPQPLPNPNPLHSAVFSLRKLNGNRLSPTESEIIDGEAPGTKTPLLSLERKRLNSSVHTQPTEGDHSQQEDRILPIWNTDSSGTKKAKIDLLVIRL</sequence>
<accession>A0ABQ9WKY3</accession>
<comment type="caution">
    <text evidence="1">The sequence shown here is derived from an EMBL/GenBank/DDBJ whole genome shotgun (WGS) entry which is preliminary data.</text>
</comment>